<dbReference type="AlphaFoldDB" id="A0A922HU57"/>
<organism evidence="1 2">
    <name type="scientific">Dermatophagoides farinae</name>
    <name type="common">American house dust mite</name>
    <dbReference type="NCBI Taxonomy" id="6954"/>
    <lineage>
        <taxon>Eukaryota</taxon>
        <taxon>Metazoa</taxon>
        <taxon>Ecdysozoa</taxon>
        <taxon>Arthropoda</taxon>
        <taxon>Chelicerata</taxon>
        <taxon>Arachnida</taxon>
        <taxon>Acari</taxon>
        <taxon>Acariformes</taxon>
        <taxon>Sarcoptiformes</taxon>
        <taxon>Astigmata</taxon>
        <taxon>Psoroptidia</taxon>
        <taxon>Analgoidea</taxon>
        <taxon>Pyroglyphidae</taxon>
        <taxon>Dermatophagoidinae</taxon>
        <taxon>Dermatophagoides</taxon>
    </lineage>
</organism>
<name>A0A922HU57_DERFA</name>
<evidence type="ECO:0000313" key="1">
    <source>
        <dbReference type="EMBL" id="KAH9511007.1"/>
    </source>
</evidence>
<dbReference type="Proteomes" id="UP000790347">
    <property type="component" value="Unassembled WGS sequence"/>
</dbReference>
<reference evidence="1" key="2">
    <citation type="journal article" date="2022" name="Res Sq">
        <title>Comparative Genomics Reveals Insights into the Divergent Evolution of Astigmatic Mites and Household Pest Adaptations.</title>
        <authorList>
            <person name="Xiong Q."/>
            <person name="Wan A.T.-Y."/>
            <person name="Liu X.-Y."/>
            <person name="Fung C.S.-H."/>
            <person name="Xiao X."/>
            <person name="Malainual N."/>
            <person name="Hou J."/>
            <person name="Wang L."/>
            <person name="Wang M."/>
            <person name="Yang K."/>
            <person name="Cui Y."/>
            <person name="Leung E."/>
            <person name="Nong W."/>
            <person name="Shin S.-K."/>
            <person name="Au S."/>
            <person name="Jeong K.Y."/>
            <person name="Chew F.T."/>
            <person name="Hui J."/>
            <person name="Leung T.F."/>
            <person name="Tungtrongchitr A."/>
            <person name="Zhong N."/>
            <person name="Liu Z."/>
            <person name="Tsui S."/>
        </authorList>
    </citation>
    <scope>NUCLEOTIDE SEQUENCE</scope>
    <source>
        <strain evidence="1">Derf</strain>
        <tissue evidence="1">Whole organism</tissue>
    </source>
</reference>
<protein>
    <submittedName>
        <fullName evidence="1">Uncharacterized protein</fullName>
    </submittedName>
</protein>
<gene>
    <name evidence="1" type="ORF">DERF_009492</name>
</gene>
<reference evidence="1" key="1">
    <citation type="submission" date="2013-05" db="EMBL/GenBank/DDBJ databases">
        <authorList>
            <person name="Yim A.K.Y."/>
            <person name="Chan T.F."/>
            <person name="Ji K.M."/>
            <person name="Liu X.Y."/>
            <person name="Zhou J.W."/>
            <person name="Li R.Q."/>
            <person name="Yang K.Y."/>
            <person name="Li J."/>
            <person name="Li M."/>
            <person name="Law P.T.W."/>
            <person name="Wu Y.L."/>
            <person name="Cai Z.L."/>
            <person name="Qin H."/>
            <person name="Bao Y."/>
            <person name="Leung R.K.K."/>
            <person name="Ng P.K.S."/>
            <person name="Zou J."/>
            <person name="Zhong X.J."/>
            <person name="Ran P.X."/>
            <person name="Zhong N.S."/>
            <person name="Liu Z.G."/>
            <person name="Tsui S.K.W."/>
        </authorList>
    </citation>
    <scope>NUCLEOTIDE SEQUENCE</scope>
    <source>
        <strain evidence="1">Derf</strain>
        <tissue evidence="1">Whole organism</tissue>
    </source>
</reference>
<dbReference type="EMBL" id="ASGP02000004">
    <property type="protein sequence ID" value="KAH9511007.1"/>
    <property type="molecule type" value="Genomic_DNA"/>
</dbReference>
<sequence length="137" mass="15020">MSSSSSSSSSSSFFSAAAAGAEASPEAATGAATAANFDGSFKYSLARDAASKSISVTNATEIKFFNPFTIECGTDAKYPLKFWSESTKLERNWSFPDLSQYFAPGSLRRKEPKHRHELELELCCPKFYLGYRPNPFQ</sequence>
<evidence type="ECO:0000313" key="2">
    <source>
        <dbReference type="Proteomes" id="UP000790347"/>
    </source>
</evidence>
<proteinExistence type="predicted"/>
<accession>A0A922HU57</accession>
<comment type="caution">
    <text evidence="1">The sequence shown here is derived from an EMBL/GenBank/DDBJ whole genome shotgun (WGS) entry which is preliminary data.</text>
</comment>
<keyword evidence="2" id="KW-1185">Reference proteome</keyword>